<organism evidence="14 15">
    <name type="scientific">Papaver atlanticum</name>
    <dbReference type="NCBI Taxonomy" id="357466"/>
    <lineage>
        <taxon>Eukaryota</taxon>
        <taxon>Viridiplantae</taxon>
        <taxon>Streptophyta</taxon>
        <taxon>Embryophyta</taxon>
        <taxon>Tracheophyta</taxon>
        <taxon>Spermatophyta</taxon>
        <taxon>Magnoliopsida</taxon>
        <taxon>Ranunculales</taxon>
        <taxon>Papaveraceae</taxon>
        <taxon>Papaveroideae</taxon>
        <taxon>Papaver</taxon>
    </lineage>
</organism>
<sequence length="276" mass="31555">MSNWSYCSSTTPQIPSPTSGTSGGEQQNYVSFVHDHQNLYESFDHPFPGFVGAEMRKLWSSSACECGAENGVGGYDANINNQVETRRKTRLSSEQLDALERSFQEEIDLEQQTGATLDERKNKVKLEPDRKMKLSRELGLHPRQVAIWFQNRRARLKGKKIEDLYNVLKQDFEIVSKENQSLKEEVMKLKSKLDDRESMQASRRYIAQVWPHDKVVADSTSTRISAAIQSINEVRQGRTNNPNDIPGSNSYLFGDDYYSTMSLPYWDVPHCYPASQ</sequence>
<dbReference type="AlphaFoldDB" id="A0AAD4S9R3"/>
<feature type="DNA-binding region" description="Homeobox" evidence="8">
    <location>
        <begin position="84"/>
        <end position="160"/>
    </location>
</feature>
<dbReference type="Pfam" id="PF00046">
    <property type="entry name" value="Homeodomain"/>
    <property type="match status" value="1"/>
</dbReference>
<dbReference type="CDD" id="cd00086">
    <property type="entry name" value="homeodomain"/>
    <property type="match status" value="1"/>
</dbReference>
<evidence type="ECO:0000256" key="4">
    <source>
        <dbReference type="ARBA" id="ARBA00023155"/>
    </source>
</evidence>
<dbReference type="PROSITE" id="PS00027">
    <property type="entry name" value="HOMEOBOX_1"/>
    <property type="match status" value="1"/>
</dbReference>
<accession>A0AAD4S9R3</accession>
<feature type="domain" description="Homeobox" evidence="13">
    <location>
        <begin position="82"/>
        <end position="159"/>
    </location>
</feature>
<dbReference type="InterPro" id="IPR003106">
    <property type="entry name" value="Leu_zip_homeo"/>
</dbReference>
<dbReference type="EMBL" id="JAJJMB010012264">
    <property type="protein sequence ID" value="KAI3879200.1"/>
    <property type="molecule type" value="Genomic_DNA"/>
</dbReference>
<dbReference type="GO" id="GO:0000981">
    <property type="term" value="F:DNA-binding transcription factor activity, RNA polymerase II-specific"/>
    <property type="evidence" value="ECO:0007669"/>
    <property type="project" value="UniProtKB-UniRule"/>
</dbReference>
<comment type="caution">
    <text evidence="14">The sequence shown here is derived from an EMBL/GenBank/DDBJ whole genome shotgun (WGS) entry which is preliminary data.</text>
</comment>
<evidence type="ECO:0000256" key="3">
    <source>
        <dbReference type="ARBA" id="ARBA00023125"/>
    </source>
</evidence>
<evidence type="ECO:0000256" key="12">
    <source>
        <dbReference type="SAM" id="MobiDB-lite"/>
    </source>
</evidence>
<keyword evidence="3 8" id="KW-0238">DNA-binding</keyword>
<evidence type="ECO:0000256" key="6">
    <source>
        <dbReference type="ARBA" id="ARBA00023242"/>
    </source>
</evidence>
<comment type="subcellular location">
    <subcellularLocation>
        <location evidence="1 8 9">Nucleus</location>
    </subcellularLocation>
</comment>
<evidence type="ECO:0000313" key="15">
    <source>
        <dbReference type="Proteomes" id="UP001202328"/>
    </source>
</evidence>
<dbReference type="GO" id="GO:0005634">
    <property type="term" value="C:nucleus"/>
    <property type="evidence" value="ECO:0007669"/>
    <property type="project" value="UniProtKB-SubCell"/>
</dbReference>
<evidence type="ECO:0000259" key="13">
    <source>
        <dbReference type="PROSITE" id="PS50071"/>
    </source>
</evidence>
<dbReference type="SUPFAM" id="SSF46689">
    <property type="entry name" value="Homeodomain-like"/>
    <property type="match status" value="1"/>
</dbReference>
<dbReference type="SMART" id="SM00389">
    <property type="entry name" value="HOX"/>
    <property type="match status" value="1"/>
</dbReference>
<dbReference type="GO" id="GO:0043565">
    <property type="term" value="F:sequence-specific DNA binding"/>
    <property type="evidence" value="ECO:0007669"/>
    <property type="project" value="InterPro"/>
</dbReference>
<dbReference type="Gene3D" id="1.10.10.60">
    <property type="entry name" value="Homeodomain-like"/>
    <property type="match status" value="1"/>
</dbReference>
<dbReference type="PROSITE" id="PS50071">
    <property type="entry name" value="HOMEOBOX_2"/>
    <property type="match status" value="1"/>
</dbReference>
<keyword evidence="2 10" id="KW-0805">Transcription regulation</keyword>
<dbReference type="InterPro" id="IPR045224">
    <property type="entry name" value="HDZip_class_I_plant"/>
</dbReference>
<evidence type="ECO:0000256" key="2">
    <source>
        <dbReference type="ARBA" id="ARBA00023015"/>
    </source>
</evidence>
<dbReference type="InterPro" id="IPR017970">
    <property type="entry name" value="Homeobox_CS"/>
</dbReference>
<keyword evidence="4 8" id="KW-0371">Homeobox</keyword>
<evidence type="ECO:0000256" key="7">
    <source>
        <dbReference type="ARBA" id="ARBA00025748"/>
    </source>
</evidence>
<comment type="similarity">
    <text evidence="7 10">Belongs to the HD-ZIP homeobox family. Class I subfamily.</text>
</comment>
<keyword evidence="15" id="KW-1185">Reference proteome</keyword>
<dbReference type="PRINTS" id="PR00031">
    <property type="entry name" value="HTHREPRESSR"/>
</dbReference>
<gene>
    <name evidence="14" type="ORF">MKW98_028767</name>
</gene>
<protein>
    <recommendedName>
        <fullName evidence="10">Homeobox-leucine zipper protein</fullName>
    </recommendedName>
    <alternativeName>
        <fullName evidence="10">HD-ZIP protein</fullName>
    </alternativeName>
    <alternativeName>
        <fullName evidence="10">Homeodomain transcription factor</fullName>
    </alternativeName>
</protein>
<evidence type="ECO:0000256" key="9">
    <source>
        <dbReference type="RuleBase" id="RU000682"/>
    </source>
</evidence>
<keyword evidence="5 10" id="KW-0804">Transcription</keyword>
<evidence type="ECO:0000256" key="11">
    <source>
        <dbReference type="SAM" id="Coils"/>
    </source>
</evidence>
<feature type="coiled-coil region" evidence="11">
    <location>
        <begin position="165"/>
        <end position="199"/>
    </location>
</feature>
<keyword evidence="6 8" id="KW-0539">Nucleus</keyword>
<name>A0AAD4S9R3_9MAGN</name>
<dbReference type="InterPro" id="IPR001356">
    <property type="entry name" value="HD"/>
</dbReference>
<evidence type="ECO:0000256" key="5">
    <source>
        <dbReference type="ARBA" id="ARBA00023163"/>
    </source>
</evidence>
<feature type="region of interest" description="Disordered" evidence="12">
    <location>
        <begin position="1"/>
        <end position="26"/>
    </location>
</feature>
<reference evidence="14" key="1">
    <citation type="submission" date="2022-04" db="EMBL/GenBank/DDBJ databases">
        <title>A functionally conserved STORR gene fusion in Papaver species that diverged 16.8 million years ago.</title>
        <authorList>
            <person name="Catania T."/>
        </authorList>
    </citation>
    <scope>NUCLEOTIDE SEQUENCE</scope>
    <source>
        <strain evidence="14">S-188037</strain>
    </source>
</reference>
<dbReference type="InterPro" id="IPR009057">
    <property type="entry name" value="Homeodomain-like_sf"/>
</dbReference>
<proteinExistence type="inferred from homology"/>
<keyword evidence="11" id="KW-0175">Coiled coil</keyword>
<evidence type="ECO:0000313" key="14">
    <source>
        <dbReference type="EMBL" id="KAI3879200.1"/>
    </source>
</evidence>
<evidence type="ECO:0000256" key="1">
    <source>
        <dbReference type="ARBA" id="ARBA00004123"/>
    </source>
</evidence>
<dbReference type="PANTHER" id="PTHR24326:SF591">
    <property type="entry name" value="HOMEOBOX-LEUCINE ZIPPER PROTEIN ATHB-51-RELATED"/>
    <property type="match status" value="1"/>
</dbReference>
<comment type="function">
    <text evidence="10">Transcription factor.</text>
</comment>
<dbReference type="Pfam" id="PF02183">
    <property type="entry name" value="HALZ"/>
    <property type="match status" value="1"/>
</dbReference>
<dbReference type="Proteomes" id="UP001202328">
    <property type="component" value="Unassembled WGS sequence"/>
</dbReference>
<dbReference type="InterPro" id="IPR000047">
    <property type="entry name" value="HTH_motif"/>
</dbReference>
<evidence type="ECO:0000256" key="10">
    <source>
        <dbReference type="RuleBase" id="RU369038"/>
    </source>
</evidence>
<evidence type="ECO:0000256" key="8">
    <source>
        <dbReference type="PROSITE-ProRule" id="PRU00108"/>
    </source>
</evidence>
<feature type="compositionally biased region" description="Low complexity" evidence="12">
    <location>
        <begin position="8"/>
        <end position="26"/>
    </location>
</feature>
<dbReference type="GO" id="GO:0045893">
    <property type="term" value="P:positive regulation of DNA-templated transcription"/>
    <property type="evidence" value="ECO:0007669"/>
    <property type="project" value="TreeGrafter"/>
</dbReference>
<dbReference type="PANTHER" id="PTHR24326">
    <property type="entry name" value="HOMEOBOX-LEUCINE ZIPPER PROTEIN"/>
    <property type="match status" value="1"/>
</dbReference>